<keyword evidence="1" id="KW-1133">Transmembrane helix</keyword>
<dbReference type="AlphaFoldDB" id="A0A538SDU9"/>
<comment type="caution">
    <text evidence="2">The sequence shown here is derived from an EMBL/GenBank/DDBJ whole genome shotgun (WGS) entry which is preliminary data.</text>
</comment>
<proteinExistence type="predicted"/>
<keyword evidence="1" id="KW-0472">Membrane</keyword>
<name>A0A538SDU9_UNCEI</name>
<evidence type="ECO:0000313" key="2">
    <source>
        <dbReference type="EMBL" id="TMQ49520.1"/>
    </source>
</evidence>
<keyword evidence="1" id="KW-0812">Transmembrane</keyword>
<evidence type="ECO:0000313" key="3">
    <source>
        <dbReference type="Proteomes" id="UP000316292"/>
    </source>
</evidence>
<evidence type="ECO:0000256" key="1">
    <source>
        <dbReference type="SAM" id="Phobius"/>
    </source>
</evidence>
<sequence>MDKHEKGIEVDPLRPDLPLPKWDGRYRGDPKRLPKVVQKLMLRRPLTPEEKAELLWRFYELQQGARARMILVLVLTIVFLLCLVGIGGYLIYTHQLPFLTAMARPR</sequence>
<accession>A0A538SDU9</accession>
<feature type="transmembrane region" description="Helical" evidence="1">
    <location>
        <begin position="70"/>
        <end position="92"/>
    </location>
</feature>
<protein>
    <submittedName>
        <fullName evidence="2">Uncharacterized protein</fullName>
    </submittedName>
</protein>
<reference evidence="2 3" key="1">
    <citation type="journal article" date="2019" name="Nat. Microbiol.">
        <title>Mediterranean grassland soil C-N compound turnover is dependent on rainfall and depth, and is mediated by genomically divergent microorganisms.</title>
        <authorList>
            <person name="Diamond S."/>
            <person name="Andeer P.F."/>
            <person name="Li Z."/>
            <person name="Crits-Christoph A."/>
            <person name="Burstein D."/>
            <person name="Anantharaman K."/>
            <person name="Lane K.R."/>
            <person name="Thomas B.C."/>
            <person name="Pan C."/>
            <person name="Northen T.R."/>
            <person name="Banfield J.F."/>
        </authorList>
    </citation>
    <scope>NUCLEOTIDE SEQUENCE [LARGE SCALE GENOMIC DNA]</scope>
    <source>
        <strain evidence="2">WS_1</strain>
    </source>
</reference>
<gene>
    <name evidence="2" type="ORF">E6K71_04620</name>
</gene>
<dbReference type="EMBL" id="VBOR01000056">
    <property type="protein sequence ID" value="TMQ49520.1"/>
    <property type="molecule type" value="Genomic_DNA"/>
</dbReference>
<dbReference type="Proteomes" id="UP000316292">
    <property type="component" value="Unassembled WGS sequence"/>
</dbReference>
<organism evidence="2 3">
    <name type="scientific">Eiseniibacteriota bacterium</name>
    <dbReference type="NCBI Taxonomy" id="2212470"/>
    <lineage>
        <taxon>Bacteria</taxon>
        <taxon>Candidatus Eiseniibacteriota</taxon>
    </lineage>
</organism>